<dbReference type="InterPro" id="IPR032867">
    <property type="entry name" value="DYW_dom"/>
</dbReference>
<proteinExistence type="inferred from homology"/>
<feature type="domain" description="DYW" evidence="2">
    <location>
        <begin position="89"/>
        <end position="141"/>
    </location>
</feature>
<name>A0ABM3BAA9_GOSHI</name>
<dbReference type="GeneID" id="121224588"/>
<dbReference type="Pfam" id="PF14432">
    <property type="entry name" value="DYW_deaminase"/>
    <property type="match status" value="1"/>
</dbReference>
<protein>
    <submittedName>
        <fullName evidence="4">Pentatricopeptide repeat-containing protein At5g52850, chloroplastic-like</fullName>
    </submittedName>
</protein>
<evidence type="ECO:0000256" key="1">
    <source>
        <dbReference type="ARBA" id="ARBA00006643"/>
    </source>
</evidence>
<comment type="similarity">
    <text evidence="1">Belongs to the PPR family. PCMP-H subfamily.</text>
</comment>
<evidence type="ECO:0000313" key="4">
    <source>
        <dbReference type="RefSeq" id="XP_040963988.1"/>
    </source>
</evidence>
<organism evidence="3 4">
    <name type="scientific">Gossypium hirsutum</name>
    <name type="common">Upland cotton</name>
    <name type="synonym">Gossypium mexicanum</name>
    <dbReference type="NCBI Taxonomy" id="3635"/>
    <lineage>
        <taxon>Eukaryota</taxon>
        <taxon>Viridiplantae</taxon>
        <taxon>Streptophyta</taxon>
        <taxon>Embryophyta</taxon>
        <taxon>Tracheophyta</taxon>
        <taxon>Spermatophyta</taxon>
        <taxon>Magnoliopsida</taxon>
        <taxon>eudicotyledons</taxon>
        <taxon>Gunneridae</taxon>
        <taxon>Pentapetalae</taxon>
        <taxon>rosids</taxon>
        <taxon>malvids</taxon>
        <taxon>Malvales</taxon>
        <taxon>Malvaceae</taxon>
        <taxon>Malvoideae</taxon>
        <taxon>Gossypium</taxon>
    </lineage>
</organism>
<evidence type="ECO:0000259" key="2">
    <source>
        <dbReference type="Pfam" id="PF14432"/>
    </source>
</evidence>
<reference evidence="4" key="2">
    <citation type="submission" date="2025-08" db="UniProtKB">
        <authorList>
            <consortium name="RefSeq"/>
        </authorList>
    </citation>
    <scope>IDENTIFICATION</scope>
</reference>
<reference evidence="3" key="1">
    <citation type="journal article" date="2020" name="Nat. Genet.">
        <title>Genomic diversifications of five Gossypium allopolyploid species and their impact on cotton improvement.</title>
        <authorList>
            <person name="Chen Z.J."/>
            <person name="Sreedasyam A."/>
            <person name="Ando A."/>
            <person name="Song Q."/>
            <person name="De Santiago L.M."/>
            <person name="Hulse-Kemp A.M."/>
            <person name="Ding M."/>
            <person name="Ye W."/>
            <person name="Kirkbride R.C."/>
            <person name="Jenkins J."/>
            <person name="Plott C."/>
            <person name="Lovell J."/>
            <person name="Lin Y.M."/>
            <person name="Vaughn R."/>
            <person name="Liu B."/>
            <person name="Simpson S."/>
            <person name="Scheffler B.E."/>
            <person name="Wen L."/>
            <person name="Saski C.A."/>
            <person name="Grover C.E."/>
            <person name="Hu G."/>
            <person name="Conover J.L."/>
            <person name="Carlson J.W."/>
            <person name="Shu S."/>
            <person name="Boston L.B."/>
            <person name="Williams M."/>
            <person name="Peterson D.G."/>
            <person name="McGee K."/>
            <person name="Jones D.C."/>
            <person name="Wendel J.F."/>
            <person name="Stelly D.M."/>
            <person name="Grimwood J."/>
            <person name="Schmutz J."/>
        </authorList>
    </citation>
    <scope>NUCLEOTIDE SEQUENCE [LARGE SCALE GENOMIC DNA]</scope>
    <source>
        <strain evidence="3">cv. TM-1</strain>
    </source>
</reference>
<dbReference type="Proteomes" id="UP000818029">
    <property type="component" value="Chromosome D12"/>
</dbReference>
<dbReference type="RefSeq" id="XP_040963988.1">
    <property type="nucleotide sequence ID" value="XM_041108054.1"/>
</dbReference>
<sequence length="165" mass="18750">MGHHESALHIITDMKNDDIKIDEFSTASFLSASADLGTIMTGKQLHCHSVKSGERSHPRTNEIYEQIESFEAEFKKHGYLFQGIGHSYYHSEKLAVVFGLLNTPSKATIYVIKNSSICRDCHNFMTFVTQLIDREIIVREVTVCIPLERESVHVEANDFEMINST</sequence>
<accession>A0ABM3BAA9</accession>
<gene>
    <name evidence="4" type="primary">LOC121224588</name>
</gene>
<keyword evidence="3" id="KW-1185">Reference proteome</keyword>
<evidence type="ECO:0000313" key="3">
    <source>
        <dbReference type="Proteomes" id="UP000818029"/>
    </source>
</evidence>